<gene>
    <name evidence="2" type="primary">LOC103515299</name>
</gene>
<proteinExistence type="predicted"/>
<dbReference type="AlphaFoldDB" id="A0A1S3DBN0"/>
<protein>
    <submittedName>
        <fullName evidence="2">Uncharacterized protein LOC103515299</fullName>
    </submittedName>
</protein>
<evidence type="ECO:0000313" key="2">
    <source>
        <dbReference type="RefSeq" id="XP_008478456.1"/>
    </source>
</evidence>
<reference evidence="2" key="1">
    <citation type="submission" date="2025-08" db="UniProtKB">
        <authorList>
            <consortium name="RefSeq"/>
        </authorList>
    </citation>
    <scope>IDENTIFICATION</scope>
</reference>
<dbReference type="PaxDb" id="121845-A0A1S3DBN0"/>
<dbReference type="GeneID" id="103515299"/>
<keyword evidence="1" id="KW-1185">Reference proteome</keyword>
<dbReference type="RefSeq" id="XP_008478456.1">
    <property type="nucleotide sequence ID" value="XM_008480234.2"/>
</dbReference>
<organism evidence="1 2">
    <name type="scientific">Diaphorina citri</name>
    <name type="common">Asian citrus psyllid</name>
    <dbReference type="NCBI Taxonomy" id="121845"/>
    <lineage>
        <taxon>Eukaryota</taxon>
        <taxon>Metazoa</taxon>
        <taxon>Ecdysozoa</taxon>
        <taxon>Arthropoda</taxon>
        <taxon>Hexapoda</taxon>
        <taxon>Insecta</taxon>
        <taxon>Pterygota</taxon>
        <taxon>Neoptera</taxon>
        <taxon>Paraneoptera</taxon>
        <taxon>Hemiptera</taxon>
        <taxon>Sternorrhyncha</taxon>
        <taxon>Psylloidea</taxon>
        <taxon>Psyllidae</taxon>
        <taxon>Diaphorininae</taxon>
        <taxon>Diaphorina</taxon>
    </lineage>
</organism>
<sequence length="100" mass="11818">MPHITHADETIHSTALMIFKEFTQVNEFVLLYPPAKKLALFCQLNELRKAKRRDKDIQALIKTIAQTMLQLRPLIAYKKQKPWATKGVIMKIFKINRWVR</sequence>
<accession>A0A1S3DBN0</accession>
<dbReference type="Proteomes" id="UP000079169">
    <property type="component" value="Unplaced"/>
</dbReference>
<name>A0A1S3DBN0_DIACI</name>
<evidence type="ECO:0000313" key="1">
    <source>
        <dbReference type="Proteomes" id="UP000079169"/>
    </source>
</evidence>
<dbReference type="KEGG" id="dci:103515299"/>